<gene>
    <name evidence="1" type="ORF">LCPAC202_02810</name>
</gene>
<organism evidence="1">
    <name type="scientific">Pithovirus LCPAC202</name>
    <dbReference type="NCBI Taxonomy" id="2506592"/>
    <lineage>
        <taxon>Viruses</taxon>
        <taxon>Pithoviruses</taxon>
    </lineage>
</organism>
<evidence type="ECO:0000313" key="1">
    <source>
        <dbReference type="EMBL" id="QBK91307.1"/>
    </source>
</evidence>
<name>A0A481Z6B0_9VIRU</name>
<proteinExistence type="predicted"/>
<reference evidence="1" key="1">
    <citation type="journal article" date="2019" name="MBio">
        <title>Virus Genomes from Deep Sea Sediments Expand the Ocean Megavirome and Support Independent Origins of Viral Gigantism.</title>
        <authorList>
            <person name="Backstrom D."/>
            <person name="Yutin N."/>
            <person name="Jorgensen S.L."/>
            <person name="Dharamshi J."/>
            <person name="Homa F."/>
            <person name="Zaremba-Niedwiedzka K."/>
            <person name="Spang A."/>
            <person name="Wolf Y.I."/>
            <person name="Koonin E.V."/>
            <person name="Ettema T.J."/>
        </authorList>
    </citation>
    <scope>NUCLEOTIDE SEQUENCE</scope>
</reference>
<sequence>MTITIDGRFPSNRQIYYQCGVHPKTGRHVIIKEPKPNVKHGDIIQVNPKHN</sequence>
<protein>
    <submittedName>
        <fullName evidence="1">Uncharacterized protein</fullName>
    </submittedName>
</protein>
<dbReference type="EMBL" id="MK500523">
    <property type="protein sequence ID" value="QBK91307.1"/>
    <property type="molecule type" value="Genomic_DNA"/>
</dbReference>
<accession>A0A481Z6B0</accession>